<reference evidence="2 3" key="1">
    <citation type="journal article" date="2013" name="Int. J. Syst. Evol. Microbiol.">
        <title>Marinoscillum luteum sp. nov., isolated from marine sediment.</title>
        <authorList>
            <person name="Cha I.T."/>
            <person name="Park S.J."/>
            <person name="Kim S.J."/>
            <person name="Kim J.G."/>
            <person name="Jung M.Y."/>
            <person name="Shin K.S."/>
            <person name="Kwon K.K."/>
            <person name="Yang S.H."/>
            <person name="Seo Y.S."/>
            <person name="Rhee S.K."/>
        </authorList>
    </citation>
    <scope>NUCLEOTIDE SEQUENCE [LARGE SCALE GENOMIC DNA]</scope>
    <source>
        <strain evidence="2 3">KCTC 23939</strain>
    </source>
</reference>
<dbReference type="EMBL" id="JBIPKE010000016">
    <property type="protein sequence ID" value="MFH6983935.1"/>
    <property type="molecule type" value="Genomic_DNA"/>
</dbReference>
<proteinExistence type="predicted"/>
<dbReference type="NCBIfam" id="TIGR04409">
    <property type="entry name" value="LptC_YrbK"/>
    <property type="match status" value="1"/>
</dbReference>
<dbReference type="InterPro" id="IPR010664">
    <property type="entry name" value="LipoPS_assembly_LptC-rel"/>
</dbReference>
<sequence>MKEDQRINSLKKYDQTVMVVTHDRFFVWGIALIGILVALGACQNRKELIDEPLYDGPLVIMDSINTKMSDSAKVILRLKAAKQLNYEGGDREWPEALYLEYLDDDGQVVSTFRADYVYYTAKDNLYRAEGNVVVKNIEEGDELNTEELYWSPKDEQFYTDRFVTIQSDDEVHTGEGLTADQDFTSYKILKPQGTLLLEE</sequence>
<dbReference type="InterPro" id="IPR026265">
    <property type="entry name" value="LptC"/>
</dbReference>
<keyword evidence="1" id="KW-0472">Membrane</keyword>
<keyword evidence="1" id="KW-1133">Transmembrane helix</keyword>
<evidence type="ECO:0000313" key="3">
    <source>
        <dbReference type="Proteomes" id="UP001610063"/>
    </source>
</evidence>
<accession>A0ABW7N8J8</accession>
<comment type="caution">
    <text evidence="2">The sequence shown here is derived from an EMBL/GenBank/DDBJ whole genome shotgun (WGS) entry which is preliminary data.</text>
</comment>
<organism evidence="2 3">
    <name type="scientific">Marinoscillum luteum</name>
    <dbReference type="NCBI Taxonomy" id="861051"/>
    <lineage>
        <taxon>Bacteria</taxon>
        <taxon>Pseudomonadati</taxon>
        <taxon>Bacteroidota</taxon>
        <taxon>Cytophagia</taxon>
        <taxon>Cytophagales</taxon>
        <taxon>Reichenbachiellaceae</taxon>
        <taxon>Marinoscillum</taxon>
    </lineage>
</organism>
<gene>
    <name evidence="2" type="primary">lptC</name>
    <name evidence="2" type="ORF">ACHKAR_10805</name>
</gene>
<dbReference type="Gene3D" id="2.60.450.10">
    <property type="entry name" value="Lipopolysaccharide (LPS) transport protein A like domain"/>
    <property type="match status" value="1"/>
</dbReference>
<name>A0ABW7N8J8_9BACT</name>
<dbReference type="Pfam" id="PF06835">
    <property type="entry name" value="LptC"/>
    <property type="match status" value="1"/>
</dbReference>
<protein>
    <submittedName>
        <fullName evidence="2">LPS export ABC transporter periplasmic protein LptC</fullName>
    </submittedName>
</protein>
<feature type="transmembrane region" description="Helical" evidence="1">
    <location>
        <begin position="25"/>
        <end position="42"/>
    </location>
</feature>
<keyword evidence="3" id="KW-1185">Reference proteome</keyword>
<keyword evidence="1" id="KW-0812">Transmembrane</keyword>
<dbReference type="Proteomes" id="UP001610063">
    <property type="component" value="Unassembled WGS sequence"/>
</dbReference>
<evidence type="ECO:0000256" key="1">
    <source>
        <dbReference type="SAM" id="Phobius"/>
    </source>
</evidence>
<dbReference type="RefSeq" id="WP_159582584.1">
    <property type="nucleotide sequence ID" value="NZ_JBIPKE010000016.1"/>
</dbReference>
<evidence type="ECO:0000313" key="2">
    <source>
        <dbReference type="EMBL" id="MFH6983935.1"/>
    </source>
</evidence>